<proteinExistence type="predicted"/>
<dbReference type="EMBL" id="CP003364">
    <property type="protein sequence ID" value="AGA24626.1"/>
    <property type="molecule type" value="Genomic_DNA"/>
</dbReference>
<reference evidence="5 6" key="1">
    <citation type="submission" date="2012-02" db="EMBL/GenBank/DDBJ databases">
        <title>Complete sequence of chromosome of Singulisphaera acidiphila DSM 18658.</title>
        <authorList>
            <consortium name="US DOE Joint Genome Institute (JGI-PGF)"/>
            <person name="Lucas S."/>
            <person name="Copeland A."/>
            <person name="Lapidus A."/>
            <person name="Glavina del Rio T."/>
            <person name="Dalin E."/>
            <person name="Tice H."/>
            <person name="Bruce D."/>
            <person name="Goodwin L."/>
            <person name="Pitluck S."/>
            <person name="Peters L."/>
            <person name="Ovchinnikova G."/>
            <person name="Chertkov O."/>
            <person name="Kyrpides N."/>
            <person name="Mavromatis K."/>
            <person name="Ivanova N."/>
            <person name="Brettin T."/>
            <person name="Detter J.C."/>
            <person name="Han C."/>
            <person name="Larimer F."/>
            <person name="Land M."/>
            <person name="Hauser L."/>
            <person name="Markowitz V."/>
            <person name="Cheng J.-F."/>
            <person name="Hugenholtz P."/>
            <person name="Woyke T."/>
            <person name="Wu D."/>
            <person name="Tindall B."/>
            <person name="Pomrenke H."/>
            <person name="Brambilla E."/>
            <person name="Klenk H.-P."/>
            <person name="Eisen J.A."/>
        </authorList>
    </citation>
    <scope>NUCLEOTIDE SEQUENCE [LARGE SCALE GENOMIC DNA]</scope>
    <source>
        <strain evidence="6">ATCC BAA-1392 / DSM 18658 / VKM B-2454 / MOB10</strain>
    </source>
</reference>
<evidence type="ECO:0000256" key="3">
    <source>
        <dbReference type="SAM" id="Phobius"/>
    </source>
</evidence>
<dbReference type="AlphaFoldDB" id="L0D7K5"/>
<feature type="transmembrane region" description="Helical" evidence="3">
    <location>
        <begin position="53"/>
        <end position="72"/>
    </location>
</feature>
<evidence type="ECO:0000313" key="5">
    <source>
        <dbReference type="EMBL" id="AGA24626.1"/>
    </source>
</evidence>
<name>L0D7K5_SINAD</name>
<evidence type="ECO:0000313" key="6">
    <source>
        <dbReference type="Proteomes" id="UP000010798"/>
    </source>
</evidence>
<dbReference type="STRING" id="886293.Sinac_0172"/>
<dbReference type="eggNOG" id="COG1752">
    <property type="taxonomic scope" value="Bacteria"/>
</dbReference>
<keyword evidence="6" id="KW-1185">Reference proteome</keyword>
<dbReference type="HOGENOM" id="CLU_047251_3_0_0"/>
<dbReference type="GO" id="GO:0016042">
    <property type="term" value="P:lipid catabolic process"/>
    <property type="evidence" value="ECO:0007669"/>
    <property type="project" value="UniProtKB-UniRule"/>
</dbReference>
<feature type="active site" description="Nucleophile" evidence="2">
    <location>
        <position position="86"/>
    </location>
</feature>
<feature type="transmembrane region" description="Helical" evidence="3">
    <location>
        <begin position="79"/>
        <end position="99"/>
    </location>
</feature>
<keyword evidence="3" id="KW-0472">Membrane</keyword>
<gene>
    <name evidence="5" type="ordered locus">Sinac_0172</name>
</gene>
<dbReference type="Pfam" id="PF01734">
    <property type="entry name" value="Patatin"/>
    <property type="match status" value="1"/>
</dbReference>
<keyword evidence="1 2" id="KW-0443">Lipid metabolism</keyword>
<dbReference type="InterPro" id="IPR002641">
    <property type="entry name" value="PNPLA_dom"/>
</dbReference>
<dbReference type="Gene3D" id="3.40.1090.10">
    <property type="entry name" value="Cytosolic phospholipase A2 catalytic domain"/>
    <property type="match status" value="2"/>
</dbReference>
<dbReference type="KEGG" id="saci:Sinac_0172"/>
<evidence type="ECO:0000256" key="2">
    <source>
        <dbReference type="PROSITE-ProRule" id="PRU01161"/>
    </source>
</evidence>
<dbReference type="InterPro" id="IPR052580">
    <property type="entry name" value="Lipid_Hydrolase"/>
</dbReference>
<dbReference type="PANTHER" id="PTHR46394">
    <property type="entry name" value="ANNEXIN"/>
    <property type="match status" value="1"/>
</dbReference>
<dbReference type="PANTHER" id="PTHR46394:SF1">
    <property type="entry name" value="PNPLA DOMAIN-CONTAINING PROTEIN"/>
    <property type="match status" value="1"/>
</dbReference>
<dbReference type="PROSITE" id="PS51635">
    <property type="entry name" value="PNPLA"/>
    <property type="match status" value="1"/>
</dbReference>
<feature type="short sequence motif" description="GXSXG" evidence="2">
    <location>
        <begin position="84"/>
        <end position="88"/>
    </location>
</feature>
<feature type="domain" description="PNPLA" evidence="4">
    <location>
        <begin position="53"/>
        <end position="309"/>
    </location>
</feature>
<protein>
    <submittedName>
        <fullName evidence="5">Putative esterase of the alpha-beta hydrolase superfamily</fullName>
    </submittedName>
</protein>
<sequence length="426" mass="47043">MNNGKLSAHDFMMYPLRPGGPTVAEAVERLRHQVAHKEFSDVIDDAGYQYVDLVLQGGGILGIALVGYIYVLEQAGLRFLSLAGSSAGAINTLLIAALGPPVAAKSEAMLKHLANLDAREFLDGRFFARGASLALARGAGKLSVVSQLSLALPGLLKHYGLHPGKRFLGWVDEILRSENVDTAAKLRARMGTCPPGLRARTGREERSFECRIPGRLAIVTVDVVTKTKFVFPEMSALIFDDPDEVSPSTFVRASMSIPWFFHPSRTRGRRDEAQRALWVELAGYQGELPDHHLFVDGGIVSNFPINIFHRPDVVPFAPTLGVRLGIERHATNTSSFSRFTKATVDAARQALDFDFLFRNPDYQHLIGTVETEGFNWLNFELGPQEKLGLFARGVEAAVEFLTSFDWGKYKEVRFSLAEADRRSRGI</sequence>
<feature type="short sequence motif" description="DGA/G" evidence="2">
    <location>
        <begin position="296"/>
        <end position="298"/>
    </location>
</feature>
<dbReference type="GO" id="GO:0016787">
    <property type="term" value="F:hydrolase activity"/>
    <property type="evidence" value="ECO:0007669"/>
    <property type="project" value="UniProtKB-UniRule"/>
</dbReference>
<feature type="active site" description="Proton acceptor" evidence="2">
    <location>
        <position position="296"/>
    </location>
</feature>
<organism evidence="5 6">
    <name type="scientific">Singulisphaera acidiphila (strain ATCC BAA-1392 / DSM 18658 / VKM B-2454 / MOB10)</name>
    <dbReference type="NCBI Taxonomy" id="886293"/>
    <lineage>
        <taxon>Bacteria</taxon>
        <taxon>Pseudomonadati</taxon>
        <taxon>Planctomycetota</taxon>
        <taxon>Planctomycetia</taxon>
        <taxon>Isosphaerales</taxon>
        <taxon>Isosphaeraceae</taxon>
        <taxon>Singulisphaera</taxon>
    </lineage>
</organism>
<keyword evidence="2" id="KW-0442">Lipid degradation</keyword>
<feature type="short sequence motif" description="GXGXXG" evidence="2">
    <location>
        <begin position="57"/>
        <end position="62"/>
    </location>
</feature>
<keyword evidence="2 5" id="KW-0378">Hydrolase</keyword>
<dbReference type="Proteomes" id="UP000010798">
    <property type="component" value="Chromosome"/>
</dbReference>
<keyword evidence="3" id="KW-0812">Transmembrane</keyword>
<dbReference type="SUPFAM" id="SSF52151">
    <property type="entry name" value="FabD/lysophospholipase-like"/>
    <property type="match status" value="1"/>
</dbReference>
<keyword evidence="3" id="KW-1133">Transmembrane helix</keyword>
<evidence type="ECO:0000259" key="4">
    <source>
        <dbReference type="PROSITE" id="PS51635"/>
    </source>
</evidence>
<evidence type="ECO:0000256" key="1">
    <source>
        <dbReference type="ARBA" id="ARBA00023098"/>
    </source>
</evidence>
<dbReference type="InterPro" id="IPR016035">
    <property type="entry name" value="Acyl_Trfase/lysoPLipase"/>
</dbReference>
<accession>L0D7K5</accession>